<dbReference type="AlphaFoldDB" id="A0A3Q8CGP1"/>
<evidence type="ECO:0000313" key="2">
    <source>
        <dbReference type="Proteomes" id="UP000324497"/>
    </source>
</evidence>
<dbReference type="GO" id="GO:0003677">
    <property type="term" value="F:DNA binding"/>
    <property type="evidence" value="ECO:0007669"/>
    <property type="project" value="InterPro"/>
</dbReference>
<dbReference type="EMBL" id="CP018181">
    <property type="protein sequence ID" value="AUJ33346.1"/>
    <property type="molecule type" value="Genomic_DNA"/>
</dbReference>
<reference evidence="1 2" key="1">
    <citation type="submission" date="2016-11" db="EMBL/GenBank/DDBJ databases">
        <title>Interaction between Lactobacillus species and yeast in water kefir.</title>
        <authorList>
            <person name="Behr J."/>
            <person name="Xu D."/>
            <person name="Vogel R.F."/>
        </authorList>
    </citation>
    <scope>NUCLEOTIDE SEQUENCE [LARGE SCALE GENOMIC DNA]</scope>
    <source>
        <strain evidence="1 2">TMW 1.1827</strain>
        <plasmid evidence="2">pl11827-1</plasmid>
    </source>
</reference>
<name>A0A3Q8CGP1_9LACO</name>
<geneLocation type="plasmid" evidence="2">
    <name>pl11827-1</name>
</geneLocation>
<dbReference type="KEGG" id="lng:BSQ50_11870"/>
<accession>A0A3Q8CGP1</accession>
<organism evidence="1 2">
    <name type="scientific">Liquorilactobacillus nagelii</name>
    <dbReference type="NCBI Taxonomy" id="82688"/>
    <lineage>
        <taxon>Bacteria</taxon>
        <taxon>Bacillati</taxon>
        <taxon>Bacillota</taxon>
        <taxon>Bacilli</taxon>
        <taxon>Lactobacillales</taxon>
        <taxon>Lactobacillaceae</taxon>
        <taxon>Liquorilactobacillus</taxon>
    </lineage>
</organism>
<protein>
    <submittedName>
        <fullName evidence="1">AP2 domain-containing protein</fullName>
    </submittedName>
</protein>
<gene>
    <name evidence="1" type="ORF">BSQ50_11870</name>
</gene>
<dbReference type="Proteomes" id="UP000324497">
    <property type="component" value="Plasmid pL11827-1"/>
</dbReference>
<dbReference type="InterPro" id="IPR016177">
    <property type="entry name" value="DNA-bd_dom_sf"/>
</dbReference>
<evidence type="ECO:0000313" key="1">
    <source>
        <dbReference type="EMBL" id="AUJ33346.1"/>
    </source>
</evidence>
<proteinExistence type="predicted"/>
<sequence>MGKRFGRLVVEKKSPEKGHAAFWFCKCDCGNYTDVASTKLIQGTTKSCGCQLKKAREKWKNIYKDEKIQEKIKKTFRKNDGREKNTKLSILELATSDKLKANNSSGVTGVSYSKRDKRWRSYITVKHIRYELGYFKDKESAIQARKKAEKELVEPILKKYKNK</sequence>
<keyword evidence="1" id="KW-0614">Plasmid</keyword>
<keyword evidence="2" id="KW-1185">Reference proteome</keyword>
<dbReference type="SUPFAM" id="SSF54171">
    <property type="entry name" value="DNA-binding domain"/>
    <property type="match status" value="1"/>
</dbReference>